<dbReference type="PANTHER" id="PTHR43133:SF8">
    <property type="entry name" value="RNA POLYMERASE SIGMA FACTOR HI_1459-RELATED"/>
    <property type="match status" value="1"/>
</dbReference>
<reference evidence="8" key="1">
    <citation type="submission" date="2020-08" db="EMBL/GenBank/DDBJ databases">
        <title>Genome public.</title>
        <authorList>
            <person name="Liu C."/>
            <person name="Sun Q."/>
        </authorList>
    </citation>
    <scope>NUCLEOTIDE SEQUENCE</scope>
    <source>
        <strain evidence="8">BX5</strain>
    </source>
</reference>
<evidence type="ECO:0000256" key="3">
    <source>
        <dbReference type="ARBA" id="ARBA00023082"/>
    </source>
</evidence>
<evidence type="ECO:0000313" key="9">
    <source>
        <dbReference type="Proteomes" id="UP000602260"/>
    </source>
</evidence>
<dbReference type="InterPro" id="IPR013249">
    <property type="entry name" value="RNA_pol_sigma70_r4_t2"/>
</dbReference>
<dbReference type="AlphaFoldDB" id="A0A8J6M527"/>
<comment type="caution">
    <text evidence="8">The sequence shown here is derived from an EMBL/GenBank/DDBJ whole genome shotgun (WGS) entry which is preliminary data.</text>
</comment>
<dbReference type="SUPFAM" id="SSF88659">
    <property type="entry name" value="Sigma3 and sigma4 domains of RNA polymerase sigma factors"/>
    <property type="match status" value="1"/>
</dbReference>
<dbReference type="InterPro" id="IPR014284">
    <property type="entry name" value="RNA_pol_sigma-70_dom"/>
</dbReference>
<proteinExistence type="inferred from homology"/>
<evidence type="ECO:0000259" key="7">
    <source>
        <dbReference type="Pfam" id="PF08281"/>
    </source>
</evidence>
<dbReference type="PANTHER" id="PTHR43133">
    <property type="entry name" value="RNA POLYMERASE ECF-TYPE SIGMA FACTO"/>
    <property type="match status" value="1"/>
</dbReference>
<keyword evidence="2" id="KW-0805">Transcription regulation</keyword>
<dbReference type="GO" id="GO:0006352">
    <property type="term" value="P:DNA-templated transcription initiation"/>
    <property type="evidence" value="ECO:0007669"/>
    <property type="project" value="InterPro"/>
</dbReference>
<dbReference type="GO" id="GO:0003677">
    <property type="term" value="F:DNA binding"/>
    <property type="evidence" value="ECO:0007669"/>
    <property type="project" value="UniProtKB-KW"/>
</dbReference>
<dbReference type="Proteomes" id="UP000602260">
    <property type="component" value="Unassembled WGS sequence"/>
</dbReference>
<feature type="domain" description="RNA polymerase sigma factor 70 region 4 type 2" evidence="7">
    <location>
        <begin position="120"/>
        <end position="171"/>
    </location>
</feature>
<sequence>MDNGVSSYRRFLEGDDSGIVEIIRDYKDGLILFLNRYVNNIHTAEELAEDTFFRIVTRKPRFIEKYSFKTWLYTIGRNIAINHVKHFGKVASIPFEDLESIRSDEDALEQSYIREEQKIMLHKVLSKIKYDYSQVLYLKFFEDLTNEQIAVVMKKTKRQIENLIYQAKQSLKSELDKEGFQYEGL</sequence>
<name>A0A8J6M527_9FIRM</name>
<keyword evidence="5" id="KW-0804">Transcription</keyword>
<dbReference type="Gene3D" id="1.10.1740.10">
    <property type="match status" value="1"/>
</dbReference>
<comment type="similarity">
    <text evidence="1">Belongs to the sigma-70 factor family. ECF subfamily.</text>
</comment>
<evidence type="ECO:0000259" key="6">
    <source>
        <dbReference type="Pfam" id="PF04542"/>
    </source>
</evidence>
<gene>
    <name evidence="8" type="ORF">H8S55_03065</name>
</gene>
<keyword evidence="4" id="KW-0238">DNA-binding</keyword>
<dbReference type="InterPro" id="IPR013324">
    <property type="entry name" value="RNA_pol_sigma_r3/r4-like"/>
</dbReference>
<evidence type="ECO:0000256" key="5">
    <source>
        <dbReference type="ARBA" id="ARBA00023163"/>
    </source>
</evidence>
<dbReference type="InterPro" id="IPR013325">
    <property type="entry name" value="RNA_pol_sigma_r2"/>
</dbReference>
<evidence type="ECO:0000313" key="8">
    <source>
        <dbReference type="EMBL" id="MBC5716311.1"/>
    </source>
</evidence>
<dbReference type="Pfam" id="PF08281">
    <property type="entry name" value="Sigma70_r4_2"/>
    <property type="match status" value="1"/>
</dbReference>
<protein>
    <submittedName>
        <fullName evidence="8">Sigma-70 family RNA polymerase sigma factor</fullName>
    </submittedName>
</protein>
<evidence type="ECO:0000256" key="1">
    <source>
        <dbReference type="ARBA" id="ARBA00010641"/>
    </source>
</evidence>
<evidence type="ECO:0000256" key="4">
    <source>
        <dbReference type="ARBA" id="ARBA00023125"/>
    </source>
</evidence>
<dbReference type="GO" id="GO:0016987">
    <property type="term" value="F:sigma factor activity"/>
    <property type="evidence" value="ECO:0007669"/>
    <property type="project" value="UniProtKB-KW"/>
</dbReference>
<dbReference type="Gene3D" id="1.10.10.10">
    <property type="entry name" value="Winged helix-like DNA-binding domain superfamily/Winged helix DNA-binding domain"/>
    <property type="match status" value="1"/>
</dbReference>
<keyword evidence="3" id="KW-0731">Sigma factor</keyword>
<dbReference type="NCBIfam" id="TIGR02937">
    <property type="entry name" value="sigma70-ECF"/>
    <property type="match status" value="1"/>
</dbReference>
<keyword evidence="9" id="KW-1185">Reference proteome</keyword>
<dbReference type="InterPro" id="IPR039425">
    <property type="entry name" value="RNA_pol_sigma-70-like"/>
</dbReference>
<dbReference type="InterPro" id="IPR036388">
    <property type="entry name" value="WH-like_DNA-bd_sf"/>
</dbReference>
<evidence type="ECO:0000256" key="2">
    <source>
        <dbReference type="ARBA" id="ARBA00023015"/>
    </source>
</evidence>
<organism evidence="8 9">
    <name type="scientific">Flintibacter faecis</name>
    <dbReference type="NCBI Taxonomy" id="2763047"/>
    <lineage>
        <taxon>Bacteria</taxon>
        <taxon>Bacillati</taxon>
        <taxon>Bacillota</taxon>
        <taxon>Clostridia</taxon>
        <taxon>Eubacteriales</taxon>
        <taxon>Flintibacter</taxon>
    </lineage>
</organism>
<dbReference type="Pfam" id="PF04542">
    <property type="entry name" value="Sigma70_r2"/>
    <property type="match status" value="1"/>
</dbReference>
<feature type="domain" description="RNA polymerase sigma-70 region 2" evidence="6">
    <location>
        <begin position="23"/>
        <end position="85"/>
    </location>
</feature>
<accession>A0A8J6M527</accession>
<dbReference type="InterPro" id="IPR007627">
    <property type="entry name" value="RNA_pol_sigma70_r2"/>
</dbReference>
<dbReference type="RefSeq" id="WP_186877792.1">
    <property type="nucleotide sequence ID" value="NZ_JACOPN010000002.1"/>
</dbReference>
<dbReference type="SUPFAM" id="SSF88946">
    <property type="entry name" value="Sigma2 domain of RNA polymerase sigma factors"/>
    <property type="match status" value="1"/>
</dbReference>
<dbReference type="EMBL" id="JACOPN010000002">
    <property type="protein sequence ID" value="MBC5716311.1"/>
    <property type="molecule type" value="Genomic_DNA"/>
</dbReference>